<feature type="region of interest" description="Disordered" evidence="6">
    <location>
        <begin position="185"/>
        <end position="215"/>
    </location>
</feature>
<dbReference type="Proteomes" id="UP000805614">
    <property type="component" value="Unassembled WGS sequence"/>
</dbReference>
<dbReference type="Gene3D" id="1.10.510.10">
    <property type="entry name" value="Transferase(Phosphotransferase) domain 1"/>
    <property type="match status" value="1"/>
</dbReference>
<evidence type="ECO:0000256" key="1">
    <source>
        <dbReference type="ARBA" id="ARBA00022679"/>
    </source>
</evidence>
<feature type="binding site" evidence="5">
    <location>
        <position position="42"/>
    </location>
    <ligand>
        <name>ATP</name>
        <dbReference type="ChEBI" id="CHEBI:30616"/>
    </ligand>
</feature>
<comment type="caution">
    <text evidence="8">The sequence shown here is derived from an EMBL/GenBank/DDBJ whole genome shotgun (WGS) entry which is preliminary data.</text>
</comment>
<keyword evidence="3 8" id="KW-0418">Kinase</keyword>
<dbReference type="GO" id="GO:0004674">
    <property type="term" value="F:protein serine/threonine kinase activity"/>
    <property type="evidence" value="ECO:0007669"/>
    <property type="project" value="UniProtKB-KW"/>
</dbReference>
<dbReference type="PANTHER" id="PTHR43289">
    <property type="entry name" value="MITOGEN-ACTIVATED PROTEIN KINASE KINASE KINASE 20-RELATED"/>
    <property type="match status" value="1"/>
</dbReference>
<dbReference type="InterPro" id="IPR008271">
    <property type="entry name" value="Ser/Thr_kinase_AS"/>
</dbReference>
<dbReference type="SUPFAM" id="SSF56112">
    <property type="entry name" value="Protein kinase-like (PK-like)"/>
    <property type="match status" value="1"/>
</dbReference>
<evidence type="ECO:0000256" key="5">
    <source>
        <dbReference type="PROSITE-ProRule" id="PRU10141"/>
    </source>
</evidence>
<keyword evidence="8" id="KW-0723">Serine/threonine-protein kinase</keyword>
<gene>
    <name evidence="8" type="ORF">HKK74_14355</name>
</gene>
<dbReference type="InterPro" id="IPR011009">
    <property type="entry name" value="Kinase-like_dom_sf"/>
</dbReference>
<organism evidence="8 9">
    <name type="scientific">Actinomadura alba</name>
    <dbReference type="NCBI Taxonomy" id="406431"/>
    <lineage>
        <taxon>Bacteria</taxon>
        <taxon>Bacillati</taxon>
        <taxon>Actinomycetota</taxon>
        <taxon>Actinomycetes</taxon>
        <taxon>Streptosporangiales</taxon>
        <taxon>Thermomonosporaceae</taxon>
        <taxon>Actinomadura</taxon>
    </lineage>
</organism>
<keyword evidence="1" id="KW-0808">Transferase</keyword>
<dbReference type="SMART" id="SM00220">
    <property type="entry name" value="S_TKc"/>
    <property type="match status" value="1"/>
</dbReference>
<dbReference type="RefSeq" id="WP_187243690.1">
    <property type="nucleotide sequence ID" value="NZ_BAAAOK010000013.1"/>
</dbReference>
<name>A0ABR7LQA0_9ACTN</name>
<accession>A0ABR7LQA0</accession>
<dbReference type="InterPro" id="IPR017441">
    <property type="entry name" value="Protein_kinase_ATP_BS"/>
</dbReference>
<keyword evidence="9" id="KW-1185">Reference proteome</keyword>
<evidence type="ECO:0000256" key="6">
    <source>
        <dbReference type="SAM" id="MobiDB-lite"/>
    </source>
</evidence>
<evidence type="ECO:0000256" key="4">
    <source>
        <dbReference type="ARBA" id="ARBA00022840"/>
    </source>
</evidence>
<proteinExistence type="predicted"/>
<dbReference type="Gene3D" id="3.30.200.20">
    <property type="entry name" value="Phosphorylase Kinase, domain 1"/>
    <property type="match status" value="1"/>
</dbReference>
<evidence type="ECO:0000313" key="9">
    <source>
        <dbReference type="Proteomes" id="UP000805614"/>
    </source>
</evidence>
<keyword evidence="2 5" id="KW-0547">Nucleotide-binding</keyword>
<evidence type="ECO:0000256" key="2">
    <source>
        <dbReference type="ARBA" id="ARBA00022741"/>
    </source>
</evidence>
<feature type="compositionally biased region" description="Basic residues" evidence="6">
    <location>
        <begin position="187"/>
        <end position="201"/>
    </location>
</feature>
<feature type="domain" description="Protein kinase" evidence="7">
    <location>
        <begin position="14"/>
        <end position="215"/>
    </location>
</feature>
<reference evidence="8 9" key="1">
    <citation type="submission" date="2020-06" db="EMBL/GenBank/DDBJ databases">
        <title>Actinomadura xiongansis sp. nov., isolated from soil of Baiyangdian.</title>
        <authorList>
            <person name="Zhang X."/>
        </authorList>
    </citation>
    <scope>NUCLEOTIDE SEQUENCE [LARGE SCALE GENOMIC DNA]</scope>
    <source>
        <strain evidence="8 9">HBUM206468</strain>
    </source>
</reference>
<keyword evidence="4 5" id="KW-0067">ATP-binding</keyword>
<dbReference type="EMBL" id="JABVEC010000009">
    <property type="protein sequence ID" value="MBC6466677.1"/>
    <property type="molecule type" value="Genomic_DNA"/>
</dbReference>
<evidence type="ECO:0000256" key="3">
    <source>
        <dbReference type="ARBA" id="ARBA00022777"/>
    </source>
</evidence>
<dbReference type="InterPro" id="IPR000719">
    <property type="entry name" value="Prot_kinase_dom"/>
</dbReference>
<dbReference type="PANTHER" id="PTHR43289:SF34">
    <property type="entry name" value="SERINE_THREONINE-PROTEIN KINASE YBDM-RELATED"/>
    <property type="match status" value="1"/>
</dbReference>
<evidence type="ECO:0000313" key="8">
    <source>
        <dbReference type="EMBL" id="MBC6466677.1"/>
    </source>
</evidence>
<evidence type="ECO:0000259" key="7">
    <source>
        <dbReference type="PROSITE" id="PS50011"/>
    </source>
</evidence>
<dbReference type="Pfam" id="PF00069">
    <property type="entry name" value="Pkinase"/>
    <property type="match status" value="1"/>
</dbReference>
<protein>
    <submittedName>
        <fullName evidence="8">Serine/threonine protein kinase</fullName>
    </submittedName>
</protein>
<dbReference type="PROSITE" id="PS00107">
    <property type="entry name" value="PROTEIN_KINASE_ATP"/>
    <property type="match status" value="1"/>
</dbReference>
<dbReference type="PROSITE" id="PS00108">
    <property type="entry name" value="PROTEIN_KINASE_ST"/>
    <property type="match status" value="1"/>
</dbReference>
<dbReference type="CDD" id="cd14014">
    <property type="entry name" value="STKc_PknB_like"/>
    <property type="match status" value="1"/>
</dbReference>
<sequence>MIIEGEPPDSVGPYRELRRLGAGGMGVVYRATDPAGRDVAIKMLKPELVGDPTARQRLAREIDTMRRVRSPHVADVLDGDAIADHPFVVTRFIKGQQLDEVIAQGGPLRGDALRRFVLGLSRALVAIHQAGVVHRDLKPGNTMLVDGEPVVIDFGIAQSADATSLTQTGMVAGTPGYMAPEVLTTARQRRRRTSTRGRPRSRSPPPAARRSARAA</sequence>
<dbReference type="PROSITE" id="PS50011">
    <property type="entry name" value="PROTEIN_KINASE_DOM"/>
    <property type="match status" value="1"/>
</dbReference>